<keyword evidence="5" id="KW-0460">Magnesium</keyword>
<evidence type="ECO:0000256" key="4">
    <source>
        <dbReference type="ARBA" id="ARBA00022840"/>
    </source>
</evidence>
<dbReference type="PRINTS" id="PR00471">
    <property type="entry name" value="ACETATEKNASE"/>
</dbReference>
<reference evidence="8" key="1">
    <citation type="submission" date="2020-06" db="EMBL/GenBank/DDBJ databases">
        <title>A chromosome-scale genome assembly of Talaromyces rugulosus W13939.</title>
        <authorList>
            <person name="Wang B."/>
            <person name="Guo L."/>
            <person name="Ye K."/>
            <person name="Wang L."/>
        </authorList>
    </citation>
    <scope>NUCLEOTIDE SEQUENCE [LARGE SCALE GENOMIC DNA]</scope>
    <source>
        <strain evidence="8">W13939</strain>
    </source>
</reference>
<feature type="active site" description="Proton donor/acceptor" evidence="5">
    <location>
        <position position="152"/>
    </location>
</feature>
<comment type="pathway">
    <text evidence="5">Metabolic intermediate biosynthesis; acetyl-CoA biosynthesis; acetyl-CoA from acetate: step 1/2.</text>
</comment>
<sequence length="420" mass="46231">MPRIILSVNAGSSSVKATFYKLENPPVAVLDAQVSGITSPPQTLKYSTATSKKKEQLKESLGTPPDAFKYLLRRCLTDSDLAQLAGMDDVVFICHRIVHGGDYTQAIEINDETYHNLKKIEDLAPLHNFPALEIIRKCRQELPNVKNIAHFDSAFHHTLPKHVRTYAIDQEVATRNKLRKYGFHGISYAFILRSVAEFLGKPQQDTNLIVMHIGSGASVCAIKAGKSIDTSMGLTPLAGLPGATRSGDVDPSLVFHYTSEASSLSPASTKEMHISTAEEILNKKSGWKGLTGTTDFSQIAVDNPPTENHRLAFDILVDRICGFVGNYFVKLRGRVDALVFAGGIGEKSALLRQAVTQECSSLGFDLDAQRNSHGAEDDKPVTDLTRDYSSDKKEAKPRVLICQTDEQFQMAYHSVNHMKI</sequence>
<keyword evidence="8" id="KW-1185">Reference proteome</keyword>
<evidence type="ECO:0000256" key="5">
    <source>
        <dbReference type="HAMAP-Rule" id="MF_03131"/>
    </source>
</evidence>
<dbReference type="PROSITE" id="PS01076">
    <property type="entry name" value="ACETATE_KINASE_2"/>
    <property type="match status" value="1"/>
</dbReference>
<feature type="site" description="Transition state stabilizer" evidence="5">
    <location>
        <position position="184"/>
    </location>
</feature>
<comment type="cofactor">
    <cofactor evidence="5">
        <name>Mg(2+)</name>
        <dbReference type="ChEBI" id="CHEBI:18420"/>
    </cofactor>
</comment>
<dbReference type="EMBL" id="CP055899">
    <property type="protein sequence ID" value="QKX56720.1"/>
    <property type="molecule type" value="Genomic_DNA"/>
</dbReference>
<comment type="caution">
    <text evidence="5">Lacks conserved residue(s) required for the propagation of feature annotation.</text>
</comment>
<dbReference type="UniPathway" id="UPA00340">
    <property type="reaction ID" value="UER00458"/>
</dbReference>
<evidence type="ECO:0000256" key="2">
    <source>
        <dbReference type="ARBA" id="ARBA00022741"/>
    </source>
</evidence>
<feature type="binding site" evidence="5">
    <location>
        <position position="96"/>
    </location>
    <ligand>
        <name>substrate</name>
    </ligand>
</feature>
<dbReference type="EC" id="2.7.2.1" evidence="5"/>
<dbReference type="InterPro" id="IPR000890">
    <property type="entry name" value="Aliphatic_acid_kin_short-chain"/>
</dbReference>
<dbReference type="OrthoDB" id="67445at2759"/>
<dbReference type="NCBIfam" id="TIGR00016">
    <property type="entry name" value="ackA"/>
    <property type="match status" value="1"/>
</dbReference>
<name>A0A7H8QRV8_TALRU</name>
<keyword evidence="4 5" id="KW-0067">ATP-binding</keyword>
<comment type="catalytic activity">
    <reaction evidence="5">
        <text>acetate + ATP = acetyl phosphate + ADP</text>
        <dbReference type="Rhea" id="RHEA:11352"/>
        <dbReference type="ChEBI" id="CHEBI:22191"/>
        <dbReference type="ChEBI" id="CHEBI:30089"/>
        <dbReference type="ChEBI" id="CHEBI:30616"/>
        <dbReference type="ChEBI" id="CHEBI:456216"/>
        <dbReference type="EC" id="2.7.2.1"/>
    </reaction>
</comment>
<dbReference type="GO" id="GO:0005524">
    <property type="term" value="F:ATP binding"/>
    <property type="evidence" value="ECO:0007669"/>
    <property type="project" value="UniProtKB-KW"/>
</dbReference>
<dbReference type="PROSITE" id="PS01075">
    <property type="entry name" value="ACETATE_KINASE_1"/>
    <property type="match status" value="1"/>
</dbReference>
<organism evidence="7 8">
    <name type="scientific">Talaromyces rugulosus</name>
    <name type="common">Penicillium rugulosum</name>
    <dbReference type="NCBI Taxonomy" id="121627"/>
    <lineage>
        <taxon>Eukaryota</taxon>
        <taxon>Fungi</taxon>
        <taxon>Dikarya</taxon>
        <taxon>Ascomycota</taxon>
        <taxon>Pezizomycotina</taxon>
        <taxon>Eurotiomycetes</taxon>
        <taxon>Eurotiomycetidae</taxon>
        <taxon>Eurotiales</taxon>
        <taxon>Trichocomaceae</taxon>
        <taxon>Talaromyces</taxon>
        <taxon>Talaromyces sect. Islandici</taxon>
    </lineage>
</organism>
<evidence type="ECO:0000313" key="7">
    <source>
        <dbReference type="EMBL" id="QKX56720.1"/>
    </source>
</evidence>
<dbReference type="KEGG" id="trg:TRUGW13939_03826"/>
<keyword evidence="3 5" id="KW-0418">Kinase</keyword>
<keyword evidence="1 5" id="KW-0808">Transferase</keyword>
<feature type="site" description="Transition state stabilizer" evidence="5">
    <location>
        <position position="245"/>
    </location>
</feature>
<dbReference type="GO" id="GO:0000287">
    <property type="term" value="F:magnesium ion binding"/>
    <property type="evidence" value="ECO:0007669"/>
    <property type="project" value="UniProtKB-UniRule"/>
</dbReference>
<evidence type="ECO:0000256" key="1">
    <source>
        <dbReference type="ARBA" id="ARBA00022679"/>
    </source>
</evidence>
<dbReference type="GO" id="GO:0006085">
    <property type="term" value="P:acetyl-CoA biosynthetic process"/>
    <property type="evidence" value="ECO:0007669"/>
    <property type="project" value="UniProtKB-UniRule"/>
</dbReference>
<dbReference type="GeneID" id="55991329"/>
<evidence type="ECO:0000313" key="8">
    <source>
        <dbReference type="Proteomes" id="UP000509510"/>
    </source>
</evidence>
<comment type="similarity">
    <text evidence="5">Belongs to the acetokinase family.</text>
</comment>
<evidence type="ECO:0000256" key="6">
    <source>
        <dbReference type="SAM" id="MobiDB-lite"/>
    </source>
</evidence>
<dbReference type="SUPFAM" id="SSF53067">
    <property type="entry name" value="Actin-like ATPase domain"/>
    <property type="match status" value="2"/>
</dbReference>
<keyword evidence="2 5" id="KW-0547">Nucleotide-binding</keyword>
<dbReference type="GO" id="GO:0006083">
    <property type="term" value="P:acetate metabolic process"/>
    <property type="evidence" value="ECO:0007669"/>
    <property type="project" value="TreeGrafter"/>
</dbReference>
<feature type="binding site" evidence="5">
    <location>
        <position position="406"/>
    </location>
    <ligand>
        <name>Mg(2+)</name>
        <dbReference type="ChEBI" id="CHEBI:18420"/>
    </ligand>
</feature>
<dbReference type="GO" id="GO:0008776">
    <property type="term" value="F:acetate kinase activity"/>
    <property type="evidence" value="ECO:0007669"/>
    <property type="project" value="UniProtKB-UniRule"/>
</dbReference>
<proteinExistence type="inferred from homology"/>
<accession>A0A7H8QRV8</accession>
<dbReference type="Pfam" id="PF00871">
    <property type="entry name" value="Acetate_kinase"/>
    <property type="match status" value="1"/>
</dbReference>
<dbReference type="Proteomes" id="UP000509510">
    <property type="component" value="Chromosome II"/>
</dbReference>
<protein>
    <recommendedName>
        <fullName evidence="5">Probable acetate kinase</fullName>
        <ecNumber evidence="5">2.7.2.1</ecNumber>
    </recommendedName>
    <alternativeName>
        <fullName evidence="5">Acetokinase</fullName>
    </alternativeName>
</protein>
<dbReference type="InterPro" id="IPR023865">
    <property type="entry name" value="Aliphatic_acid_kinase_CS"/>
</dbReference>
<feature type="binding site" evidence="5">
    <location>
        <position position="9"/>
    </location>
    <ligand>
        <name>Mg(2+)</name>
        <dbReference type="ChEBI" id="CHEBI:18420"/>
    </ligand>
</feature>
<dbReference type="PANTHER" id="PTHR21060:SF15">
    <property type="entry name" value="ACETATE KINASE-RELATED"/>
    <property type="match status" value="1"/>
</dbReference>
<dbReference type="Gene3D" id="3.30.420.40">
    <property type="match status" value="2"/>
</dbReference>
<dbReference type="HAMAP" id="MF_00020">
    <property type="entry name" value="Acetate_kinase"/>
    <property type="match status" value="1"/>
</dbReference>
<gene>
    <name evidence="7" type="ORF">TRUGW13939_03826</name>
</gene>
<evidence type="ECO:0000256" key="3">
    <source>
        <dbReference type="ARBA" id="ARBA00022777"/>
    </source>
</evidence>
<feature type="region of interest" description="Disordered" evidence="6">
    <location>
        <begin position="370"/>
        <end position="390"/>
    </location>
</feature>
<dbReference type="InterPro" id="IPR004372">
    <property type="entry name" value="Ac/propionate_kinase"/>
</dbReference>
<feature type="binding site" evidence="5">
    <location>
        <begin position="212"/>
        <end position="216"/>
    </location>
    <ligand>
        <name>ATP</name>
        <dbReference type="ChEBI" id="CHEBI:30616"/>
    </ligand>
</feature>
<dbReference type="AlphaFoldDB" id="A0A7H8QRV8"/>
<keyword evidence="5" id="KW-0479">Metal-binding</keyword>
<dbReference type="RefSeq" id="XP_035342898.1">
    <property type="nucleotide sequence ID" value="XM_035487005.1"/>
</dbReference>
<dbReference type="InterPro" id="IPR043129">
    <property type="entry name" value="ATPase_NBD"/>
</dbReference>
<dbReference type="PIRSF" id="PIRSF000722">
    <property type="entry name" value="Acetate_prop_kin"/>
    <property type="match status" value="1"/>
</dbReference>
<feature type="binding site" evidence="5">
    <location>
        <position position="16"/>
    </location>
    <ligand>
        <name>ATP</name>
        <dbReference type="ChEBI" id="CHEBI:30616"/>
    </ligand>
</feature>
<dbReference type="PANTHER" id="PTHR21060">
    <property type="entry name" value="ACETATE KINASE"/>
    <property type="match status" value="1"/>
</dbReference>